<dbReference type="PANTHER" id="PTHR43022">
    <property type="entry name" value="PROTEIN SMF"/>
    <property type="match status" value="1"/>
</dbReference>
<evidence type="ECO:0000313" key="5">
    <source>
        <dbReference type="Proteomes" id="UP000034368"/>
    </source>
</evidence>
<name>A0A0G1L3E0_9BACT</name>
<dbReference type="NCBIfam" id="TIGR00732">
    <property type="entry name" value="dprA"/>
    <property type="match status" value="1"/>
</dbReference>
<evidence type="ECO:0000313" key="4">
    <source>
        <dbReference type="EMBL" id="KKT90471.1"/>
    </source>
</evidence>
<evidence type="ECO:0000259" key="3">
    <source>
        <dbReference type="Pfam" id="PF17782"/>
    </source>
</evidence>
<dbReference type="EMBL" id="LCKD01000001">
    <property type="protein sequence ID" value="KKT90471.1"/>
    <property type="molecule type" value="Genomic_DNA"/>
</dbReference>
<dbReference type="Proteomes" id="UP000034368">
    <property type="component" value="Unassembled WGS sequence"/>
</dbReference>
<feature type="domain" description="DprA winged helix" evidence="3">
    <location>
        <begin position="232"/>
        <end position="285"/>
    </location>
</feature>
<dbReference type="PANTHER" id="PTHR43022:SF1">
    <property type="entry name" value="PROTEIN SMF"/>
    <property type="match status" value="1"/>
</dbReference>
<comment type="caution">
    <text evidence="4">The sequence shown here is derived from an EMBL/GenBank/DDBJ whole genome shotgun (WGS) entry which is preliminary data.</text>
</comment>
<dbReference type="Gene3D" id="1.10.10.10">
    <property type="entry name" value="Winged helix-like DNA-binding domain superfamily/Winged helix DNA-binding domain"/>
    <property type="match status" value="1"/>
</dbReference>
<protein>
    <submittedName>
        <fullName evidence="4">Protecting protein DprA protein</fullName>
    </submittedName>
</protein>
<dbReference type="InterPro" id="IPR057666">
    <property type="entry name" value="DrpA_SLOG"/>
</dbReference>
<dbReference type="Pfam" id="PF17782">
    <property type="entry name" value="WHD_DprA"/>
    <property type="match status" value="1"/>
</dbReference>
<dbReference type="InterPro" id="IPR036388">
    <property type="entry name" value="WH-like_DNA-bd_sf"/>
</dbReference>
<evidence type="ECO:0000256" key="1">
    <source>
        <dbReference type="ARBA" id="ARBA00006525"/>
    </source>
</evidence>
<gene>
    <name evidence="4" type="ORF">UW90_C0001G0059</name>
</gene>
<dbReference type="InterPro" id="IPR041614">
    <property type="entry name" value="DprA_WH"/>
</dbReference>
<dbReference type="Gene3D" id="3.40.50.450">
    <property type="match status" value="1"/>
</dbReference>
<sequence length="291" mass="31466">MKSLRTGTPNIIEISQSDKAYPKLLKEISNSPKRLYCRGNLDLLNSECFAVVGSRAITPYGQEAINKIVPSLARHFTIVSGMALGIDAAAQRSTINAGGKTIAVLGTAVENPSPRSNVMLANDILKHDGLLISEFSSKDKIFPANFAIRDRIITGLSKGVLIVEADIKSGSLVSSRMAVEQNRDVFAVPGSIFSARTAGPHFLIKKGAKLVENADDILEEYAMLDLRPSKEIQKLTGLEDKIYDILKNGAVTTDALIESVGHDTSAIMVALTKMELKGLIRQLDNGKYINV</sequence>
<dbReference type="Pfam" id="PF02481">
    <property type="entry name" value="DNA_processg_A"/>
    <property type="match status" value="1"/>
</dbReference>
<proteinExistence type="inferred from homology"/>
<organism evidence="4 5">
    <name type="scientific">Candidatus Yanofskybacteria bacterium GW2011_GWB1_45_11</name>
    <dbReference type="NCBI Taxonomy" id="1619026"/>
    <lineage>
        <taxon>Bacteria</taxon>
        <taxon>Candidatus Yanofskyibacteriota</taxon>
    </lineage>
</organism>
<dbReference type="GO" id="GO:0009294">
    <property type="term" value="P:DNA-mediated transformation"/>
    <property type="evidence" value="ECO:0007669"/>
    <property type="project" value="InterPro"/>
</dbReference>
<comment type="similarity">
    <text evidence="1">Belongs to the DprA/Smf family.</text>
</comment>
<dbReference type="PATRIC" id="fig|1619026.3.peg.68"/>
<dbReference type="SUPFAM" id="SSF102405">
    <property type="entry name" value="MCP/YpsA-like"/>
    <property type="match status" value="1"/>
</dbReference>
<accession>A0A0G1L3E0</accession>
<feature type="domain" description="Smf/DprA SLOG" evidence="2">
    <location>
        <begin position="15"/>
        <end position="221"/>
    </location>
</feature>
<dbReference type="InterPro" id="IPR003488">
    <property type="entry name" value="DprA"/>
</dbReference>
<reference evidence="4 5" key="1">
    <citation type="journal article" date="2015" name="Nature">
        <title>rRNA introns, odd ribosomes, and small enigmatic genomes across a large radiation of phyla.</title>
        <authorList>
            <person name="Brown C.T."/>
            <person name="Hug L.A."/>
            <person name="Thomas B.C."/>
            <person name="Sharon I."/>
            <person name="Castelle C.J."/>
            <person name="Singh A."/>
            <person name="Wilkins M.J."/>
            <person name="Williams K.H."/>
            <person name="Banfield J.F."/>
        </authorList>
    </citation>
    <scope>NUCLEOTIDE SEQUENCE [LARGE SCALE GENOMIC DNA]</scope>
</reference>
<evidence type="ECO:0000259" key="2">
    <source>
        <dbReference type="Pfam" id="PF02481"/>
    </source>
</evidence>
<dbReference type="AlphaFoldDB" id="A0A0G1L3E0"/>